<name>A0ABP1QWB6_9HEXA</name>
<proteinExistence type="predicted"/>
<gene>
    <name evidence="1" type="ORF">ODALV1_LOCUS16063</name>
</gene>
<protein>
    <submittedName>
        <fullName evidence="1">Uncharacterized protein</fullName>
    </submittedName>
</protein>
<organism evidence="1 2">
    <name type="scientific">Orchesella dallaii</name>
    <dbReference type="NCBI Taxonomy" id="48710"/>
    <lineage>
        <taxon>Eukaryota</taxon>
        <taxon>Metazoa</taxon>
        <taxon>Ecdysozoa</taxon>
        <taxon>Arthropoda</taxon>
        <taxon>Hexapoda</taxon>
        <taxon>Collembola</taxon>
        <taxon>Entomobryomorpha</taxon>
        <taxon>Entomobryoidea</taxon>
        <taxon>Orchesellidae</taxon>
        <taxon>Orchesellinae</taxon>
        <taxon>Orchesella</taxon>
    </lineage>
</organism>
<evidence type="ECO:0000313" key="2">
    <source>
        <dbReference type="Proteomes" id="UP001642540"/>
    </source>
</evidence>
<reference evidence="1 2" key="1">
    <citation type="submission" date="2024-08" db="EMBL/GenBank/DDBJ databases">
        <authorList>
            <person name="Cucini C."/>
            <person name="Frati F."/>
        </authorList>
    </citation>
    <scope>NUCLEOTIDE SEQUENCE [LARGE SCALE GENOMIC DNA]</scope>
</reference>
<evidence type="ECO:0000313" key="1">
    <source>
        <dbReference type="EMBL" id="CAL8113543.1"/>
    </source>
</evidence>
<sequence length="71" mass="8280">MISQEKLSEIPFEFNGMKDTCTNITERIARVFVVFWRGVFNTFPSLLGTSSQHPLRKYGRRLPSCPEKRMV</sequence>
<keyword evidence="2" id="KW-1185">Reference proteome</keyword>
<dbReference type="Proteomes" id="UP001642540">
    <property type="component" value="Unassembled WGS sequence"/>
</dbReference>
<dbReference type="EMBL" id="CAXLJM020000049">
    <property type="protein sequence ID" value="CAL8113543.1"/>
    <property type="molecule type" value="Genomic_DNA"/>
</dbReference>
<comment type="caution">
    <text evidence="1">The sequence shown here is derived from an EMBL/GenBank/DDBJ whole genome shotgun (WGS) entry which is preliminary data.</text>
</comment>
<accession>A0ABP1QWB6</accession>